<evidence type="ECO:0000256" key="13">
    <source>
        <dbReference type="PIRNR" id="PIRNR002811"/>
    </source>
</evidence>
<dbReference type="Pfam" id="PF10410">
    <property type="entry name" value="DnaB_bind"/>
    <property type="match status" value="1"/>
</dbReference>
<evidence type="ECO:0000256" key="4">
    <source>
        <dbReference type="ARBA" id="ARBA00022695"/>
    </source>
</evidence>
<comment type="domain">
    <text evidence="12">Contains an N-terminal zinc-binding domain, a central core domain that contains the primase activity, and a C-terminal DnaB-binding domain.</text>
</comment>
<dbReference type="FunFam" id="3.90.580.10:FF:000001">
    <property type="entry name" value="DNA primase"/>
    <property type="match status" value="1"/>
</dbReference>
<dbReference type="NCBIfam" id="TIGR01391">
    <property type="entry name" value="dnaG"/>
    <property type="match status" value="1"/>
</dbReference>
<dbReference type="Pfam" id="PF08275">
    <property type="entry name" value="DNAG_N"/>
    <property type="match status" value="1"/>
</dbReference>
<dbReference type="SUPFAM" id="SSF56731">
    <property type="entry name" value="DNA primase core"/>
    <property type="match status" value="1"/>
</dbReference>
<dbReference type="GO" id="GO:0003899">
    <property type="term" value="F:DNA-directed RNA polymerase activity"/>
    <property type="evidence" value="ECO:0007669"/>
    <property type="project" value="UniProtKB-UniRule"/>
</dbReference>
<dbReference type="GO" id="GO:1990077">
    <property type="term" value="C:primosome complex"/>
    <property type="evidence" value="ECO:0007669"/>
    <property type="project" value="UniProtKB-KW"/>
</dbReference>
<accession>A0A1F5ZKM8</accession>
<feature type="zinc finger region" description="CHC2-type" evidence="12 14">
    <location>
        <begin position="34"/>
        <end position="58"/>
    </location>
</feature>
<dbReference type="EC" id="2.7.7.101" evidence="12"/>
<reference evidence="16 17" key="1">
    <citation type="journal article" date="2016" name="Nat. Commun.">
        <title>Thousands of microbial genomes shed light on interconnected biogeochemical processes in an aquifer system.</title>
        <authorList>
            <person name="Anantharaman K."/>
            <person name="Brown C.T."/>
            <person name="Hug L.A."/>
            <person name="Sharon I."/>
            <person name="Castelle C.J."/>
            <person name="Probst A.J."/>
            <person name="Thomas B.C."/>
            <person name="Singh A."/>
            <person name="Wilkins M.J."/>
            <person name="Karaoz U."/>
            <person name="Brodie E.L."/>
            <person name="Williams K.H."/>
            <person name="Hubbard S.S."/>
            <person name="Banfield J.F."/>
        </authorList>
    </citation>
    <scope>NUCLEOTIDE SEQUENCE [LARGE SCALE GENOMIC DNA]</scope>
</reference>
<dbReference type="InterPro" id="IPR002694">
    <property type="entry name" value="Znf_CHC2"/>
</dbReference>
<evidence type="ECO:0000256" key="14">
    <source>
        <dbReference type="PIRSR" id="PIRSR002811-1"/>
    </source>
</evidence>
<evidence type="ECO:0000256" key="9">
    <source>
        <dbReference type="ARBA" id="ARBA00022842"/>
    </source>
</evidence>
<evidence type="ECO:0000256" key="12">
    <source>
        <dbReference type="HAMAP-Rule" id="MF_00974"/>
    </source>
</evidence>
<dbReference type="GO" id="GO:0003677">
    <property type="term" value="F:DNA binding"/>
    <property type="evidence" value="ECO:0007669"/>
    <property type="project" value="UniProtKB-KW"/>
</dbReference>
<name>A0A1F5ZKM8_9BACT</name>
<dbReference type="InterPro" id="IPR050219">
    <property type="entry name" value="DnaG_primase"/>
</dbReference>
<keyword evidence="4 12" id="KW-0548">Nucleotidyltransferase</keyword>
<dbReference type="AlphaFoldDB" id="A0A1F5ZKM8"/>
<organism evidence="16 17">
    <name type="scientific">Candidatus Gottesmanbacteria bacterium RIFCSPHIGHO2_02_FULL_39_11</name>
    <dbReference type="NCBI Taxonomy" id="1798382"/>
    <lineage>
        <taxon>Bacteria</taxon>
        <taxon>Candidatus Gottesmaniibacteriota</taxon>
    </lineage>
</organism>
<comment type="cofactor">
    <cofactor evidence="12 13 14">
        <name>Zn(2+)</name>
        <dbReference type="ChEBI" id="CHEBI:29105"/>
    </cofactor>
    <text evidence="12 13 14">Binds 1 zinc ion per monomer.</text>
</comment>
<evidence type="ECO:0000259" key="15">
    <source>
        <dbReference type="PROSITE" id="PS50880"/>
    </source>
</evidence>
<dbReference type="InterPro" id="IPR034151">
    <property type="entry name" value="TOPRIM_DnaG_bac"/>
</dbReference>
<dbReference type="PANTHER" id="PTHR30313:SF2">
    <property type="entry name" value="DNA PRIMASE"/>
    <property type="match status" value="1"/>
</dbReference>
<keyword evidence="11 12" id="KW-0804">Transcription</keyword>
<comment type="caution">
    <text evidence="16">The sequence shown here is derived from an EMBL/GenBank/DDBJ whole genome shotgun (WGS) entry which is preliminary data.</text>
</comment>
<dbReference type="Pfam" id="PF13155">
    <property type="entry name" value="Toprim_2"/>
    <property type="match status" value="1"/>
</dbReference>
<dbReference type="SMART" id="SM00493">
    <property type="entry name" value="TOPRIM"/>
    <property type="match status" value="1"/>
</dbReference>
<dbReference type="Gene3D" id="3.90.580.10">
    <property type="entry name" value="Zinc finger, CHC2-type domain"/>
    <property type="match status" value="1"/>
</dbReference>
<dbReference type="GO" id="GO:0000428">
    <property type="term" value="C:DNA-directed RNA polymerase complex"/>
    <property type="evidence" value="ECO:0007669"/>
    <property type="project" value="UniProtKB-KW"/>
</dbReference>
<dbReference type="InterPro" id="IPR019475">
    <property type="entry name" value="DNA_primase_DnaB-bd"/>
</dbReference>
<sequence>MTDVELIKSKIDIVTFIGEFITLKKSGRNYKALCPFHGEKTPSFYVSPERGSWHCFGCNEGGDAITFLQKWEGIEFLEALKILAERTGVTLSGFAKTESFSLKEKIYGINNLASEFYHYLLTSHKIGEHALDYLTARHIKSSAIKTFSLGYSPNSWDSLTKFLLKKGYTEEDLILSGLVGQSERGRIYDRFRGRLIFTLRDSRGNTIGFSGRILPPGNEKDMPAQVGAKYINSPETPVYIKGNTLYGLDVTKELIKKEKFAVVVEGEIDMISSFQSGVSNIVAIKGSAFTQEQVILLKRFVDEVVLALDADFAGNEAARRGIEIAERGGLLVKVARLPVGKDPAECIEKGAHFWKESVKNAVPIYDFIIDAALKKYNPKEVSGKKSIGNEVLPFLAKITNSIILSHYIRNLAKKLDVSESAIEQQLSEQRKKIKSGVTEIPPSPVKENWEEQLEEYLLTLIIQSKNPYKTVEEVTEVISIGTDLKLPSVSKILARLSAVRDKSAFNVKTFASSLPPELIPVFDRAYLSDISGIFEKKGVRDVFENELKRVTFQVKRTYLRRKLETLTTDIRHAESEANEGKLSLLNEEVKTITVELHKLEK</sequence>
<dbReference type="InterPro" id="IPR036977">
    <property type="entry name" value="DNA_primase_Znf_CHC2"/>
</dbReference>
<proteinExistence type="inferred from homology"/>
<gene>
    <name evidence="12" type="primary">dnaG</name>
    <name evidence="16" type="ORF">A3D77_07990</name>
</gene>
<dbReference type="PANTHER" id="PTHR30313">
    <property type="entry name" value="DNA PRIMASE"/>
    <property type="match status" value="1"/>
</dbReference>
<feature type="domain" description="Toprim" evidence="15">
    <location>
        <begin position="259"/>
        <end position="342"/>
    </location>
</feature>
<dbReference type="HAMAP" id="MF_00974">
    <property type="entry name" value="DNA_primase_DnaG"/>
    <property type="match status" value="1"/>
</dbReference>
<dbReference type="EMBL" id="MFJL01000040">
    <property type="protein sequence ID" value="OGG12874.1"/>
    <property type="molecule type" value="Genomic_DNA"/>
</dbReference>
<dbReference type="SMART" id="SM00400">
    <property type="entry name" value="ZnF_CHCC"/>
    <property type="match status" value="1"/>
</dbReference>
<dbReference type="Proteomes" id="UP000176923">
    <property type="component" value="Unassembled WGS sequence"/>
</dbReference>
<evidence type="ECO:0000256" key="6">
    <source>
        <dbReference type="ARBA" id="ARBA00022723"/>
    </source>
</evidence>
<keyword evidence="6 12" id="KW-0479">Metal-binding</keyword>
<dbReference type="GO" id="GO:0006269">
    <property type="term" value="P:DNA replication, synthesis of primer"/>
    <property type="evidence" value="ECO:0007669"/>
    <property type="project" value="UniProtKB-UniRule"/>
</dbReference>
<keyword evidence="1 12" id="KW-0240">DNA-directed RNA polymerase</keyword>
<dbReference type="CDD" id="cd03364">
    <property type="entry name" value="TOPRIM_DnaG_primases"/>
    <property type="match status" value="1"/>
</dbReference>
<keyword evidence="9" id="KW-0460">Magnesium</keyword>
<evidence type="ECO:0000256" key="3">
    <source>
        <dbReference type="ARBA" id="ARBA00022679"/>
    </source>
</evidence>
<keyword evidence="5 12" id="KW-0235">DNA replication</keyword>
<dbReference type="InterPro" id="IPR006295">
    <property type="entry name" value="DNA_primase_DnaG"/>
</dbReference>
<dbReference type="InterPro" id="IPR006171">
    <property type="entry name" value="TOPRIM_dom"/>
</dbReference>
<keyword evidence="8 12" id="KW-0862">Zinc</keyword>
<dbReference type="STRING" id="1798382.A3D77_07990"/>
<dbReference type="Gene3D" id="3.40.1360.10">
    <property type="match status" value="1"/>
</dbReference>
<keyword evidence="7 12" id="KW-0863">Zinc-finger</keyword>
<comment type="function">
    <text evidence="12 13">RNA polymerase that catalyzes the synthesis of short RNA molecules used as primers for DNA polymerase during DNA replication.</text>
</comment>
<evidence type="ECO:0000256" key="2">
    <source>
        <dbReference type="ARBA" id="ARBA00022515"/>
    </source>
</evidence>
<comment type="similarity">
    <text evidence="12 13">Belongs to the DnaG primase family.</text>
</comment>
<dbReference type="GO" id="GO:0005737">
    <property type="term" value="C:cytoplasm"/>
    <property type="evidence" value="ECO:0007669"/>
    <property type="project" value="TreeGrafter"/>
</dbReference>
<evidence type="ECO:0000313" key="17">
    <source>
        <dbReference type="Proteomes" id="UP000176923"/>
    </source>
</evidence>
<evidence type="ECO:0000256" key="1">
    <source>
        <dbReference type="ARBA" id="ARBA00022478"/>
    </source>
</evidence>
<dbReference type="PIRSF" id="PIRSF002811">
    <property type="entry name" value="DnaG"/>
    <property type="match status" value="1"/>
</dbReference>
<dbReference type="Gene3D" id="3.90.980.10">
    <property type="entry name" value="DNA primase, catalytic core, N-terminal domain"/>
    <property type="match status" value="1"/>
</dbReference>
<dbReference type="SUPFAM" id="SSF57783">
    <property type="entry name" value="Zinc beta-ribbon"/>
    <property type="match status" value="1"/>
</dbReference>
<keyword evidence="10 12" id="KW-0238">DNA-binding</keyword>
<comment type="catalytic activity">
    <reaction evidence="12">
        <text>ssDNA + n NTP = ssDNA/pppN(pN)n-1 hybrid + (n-1) diphosphate.</text>
        <dbReference type="EC" id="2.7.7.101"/>
    </reaction>
</comment>
<comment type="subunit">
    <text evidence="12">Monomer. Interacts with DnaB.</text>
</comment>
<evidence type="ECO:0000313" key="16">
    <source>
        <dbReference type="EMBL" id="OGG12874.1"/>
    </source>
</evidence>
<evidence type="ECO:0000256" key="8">
    <source>
        <dbReference type="ARBA" id="ARBA00022833"/>
    </source>
</evidence>
<evidence type="ECO:0000256" key="7">
    <source>
        <dbReference type="ARBA" id="ARBA00022771"/>
    </source>
</evidence>
<keyword evidence="2 12" id="KW-0639">Primosome</keyword>
<evidence type="ECO:0000256" key="10">
    <source>
        <dbReference type="ARBA" id="ARBA00023125"/>
    </source>
</evidence>
<dbReference type="PROSITE" id="PS50880">
    <property type="entry name" value="TOPRIM"/>
    <property type="match status" value="1"/>
</dbReference>
<evidence type="ECO:0000256" key="5">
    <source>
        <dbReference type="ARBA" id="ARBA00022705"/>
    </source>
</evidence>
<dbReference type="Pfam" id="PF01807">
    <property type="entry name" value="Zn_ribbon_DnaG"/>
    <property type="match status" value="1"/>
</dbReference>
<evidence type="ECO:0000256" key="11">
    <source>
        <dbReference type="ARBA" id="ARBA00023163"/>
    </source>
</evidence>
<dbReference type="GO" id="GO:0008270">
    <property type="term" value="F:zinc ion binding"/>
    <property type="evidence" value="ECO:0007669"/>
    <property type="project" value="UniProtKB-UniRule"/>
</dbReference>
<dbReference type="InterPro" id="IPR030846">
    <property type="entry name" value="DnaG_bac"/>
</dbReference>
<protein>
    <recommendedName>
        <fullName evidence="12 13">DNA primase</fullName>
        <ecNumber evidence="12">2.7.7.101</ecNumber>
    </recommendedName>
</protein>
<dbReference type="InterPro" id="IPR013264">
    <property type="entry name" value="DNAG_N"/>
</dbReference>
<keyword evidence="3 12" id="KW-0808">Transferase</keyword>
<dbReference type="InterPro" id="IPR037068">
    <property type="entry name" value="DNA_primase_core_N_sf"/>
</dbReference>